<keyword evidence="2" id="KW-1185">Reference proteome</keyword>
<dbReference type="InterPro" id="IPR024527">
    <property type="entry name" value="Eisosome1"/>
</dbReference>
<dbReference type="PANTHER" id="PTHR28298:SF1">
    <property type="entry name" value="EISOSOME PROTEIN 1"/>
    <property type="match status" value="1"/>
</dbReference>
<proteinExistence type="predicted"/>
<dbReference type="PANTHER" id="PTHR28298">
    <property type="entry name" value="EISOSOME PROTEIN 1"/>
    <property type="match status" value="1"/>
</dbReference>
<gene>
    <name evidence="1" type="ORF">SELMODRAFT_420642</name>
</gene>
<dbReference type="EMBL" id="GL377612">
    <property type="protein sequence ID" value="EFJ17738.1"/>
    <property type="molecule type" value="Genomic_DNA"/>
</dbReference>
<protein>
    <submittedName>
        <fullName evidence="1">Uncharacterized protein</fullName>
    </submittedName>
</protein>
<dbReference type="HOGENOM" id="CLU_082267_0_0_1"/>
<dbReference type="InParanoid" id="D8SCN2"/>
<evidence type="ECO:0000313" key="2">
    <source>
        <dbReference type="Proteomes" id="UP000001514"/>
    </source>
</evidence>
<organism evidence="2">
    <name type="scientific">Selaginella moellendorffii</name>
    <name type="common">Spikemoss</name>
    <dbReference type="NCBI Taxonomy" id="88036"/>
    <lineage>
        <taxon>Eukaryota</taxon>
        <taxon>Viridiplantae</taxon>
        <taxon>Streptophyta</taxon>
        <taxon>Embryophyta</taxon>
        <taxon>Tracheophyta</taxon>
        <taxon>Lycopodiopsida</taxon>
        <taxon>Selaginellales</taxon>
        <taxon>Selaginellaceae</taxon>
        <taxon>Selaginella</taxon>
    </lineage>
</organism>
<dbReference type="Proteomes" id="UP000001514">
    <property type="component" value="Unassembled WGS sequence"/>
</dbReference>
<sequence>MAELDVAHEGHCVALTHHGEEDLCLAQMPIIPIIDVYAQIVDVAEKMLDRIPSERKPWKKLQSSEVVFVKEAKELYDRAGRDFVAEFKRRQRTRANCSKHVEETRNEVGSELKKLAARIGQLEASARTLASEKPILKSQIQKLDPLKLLMTGVSDGCRDYKTDYARRSLSSGGMREVFGQEPQGIMADGVESAARGGALGQEHVEKRMAEFGSAKASLEKQHDQGLKWQKHLSETSKRRELEDREISCKDWSCRGQYSDSSIGEARVKSRTELQVY</sequence>
<dbReference type="KEGG" id="smo:SELMODRAFT_420642"/>
<dbReference type="AlphaFoldDB" id="D8SCN2"/>
<reference evidence="1 2" key="1">
    <citation type="journal article" date="2011" name="Science">
        <title>The Selaginella genome identifies genetic changes associated with the evolution of vascular plants.</title>
        <authorList>
            <person name="Banks J.A."/>
            <person name="Nishiyama T."/>
            <person name="Hasebe M."/>
            <person name="Bowman J.L."/>
            <person name="Gribskov M."/>
            <person name="dePamphilis C."/>
            <person name="Albert V.A."/>
            <person name="Aono N."/>
            <person name="Aoyama T."/>
            <person name="Ambrose B.A."/>
            <person name="Ashton N.W."/>
            <person name="Axtell M.J."/>
            <person name="Barker E."/>
            <person name="Barker M.S."/>
            <person name="Bennetzen J.L."/>
            <person name="Bonawitz N.D."/>
            <person name="Chapple C."/>
            <person name="Cheng C."/>
            <person name="Correa L.G."/>
            <person name="Dacre M."/>
            <person name="DeBarry J."/>
            <person name="Dreyer I."/>
            <person name="Elias M."/>
            <person name="Engstrom E.M."/>
            <person name="Estelle M."/>
            <person name="Feng L."/>
            <person name="Finet C."/>
            <person name="Floyd S.K."/>
            <person name="Frommer W.B."/>
            <person name="Fujita T."/>
            <person name="Gramzow L."/>
            <person name="Gutensohn M."/>
            <person name="Harholt J."/>
            <person name="Hattori M."/>
            <person name="Heyl A."/>
            <person name="Hirai T."/>
            <person name="Hiwatashi Y."/>
            <person name="Ishikawa M."/>
            <person name="Iwata M."/>
            <person name="Karol K.G."/>
            <person name="Koehler B."/>
            <person name="Kolukisaoglu U."/>
            <person name="Kubo M."/>
            <person name="Kurata T."/>
            <person name="Lalonde S."/>
            <person name="Li K."/>
            <person name="Li Y."/>
            <person name="Litt A."/>
            <person name="Lyons E."/>
            <person name="Manning G."/>
            <person name="Maruyama T."/>
            <person name="Michael T.P."/>
            <person name="Mikami K."/>
            <person name="Miyazaki S."/>
            <person name="Morinaga S."/>
            <person name="Murata T."/>
            <person name="Mueller-Roeber B."/>
            <person name="Nelson D.R."/>
            <person name="Obara M."/>
            <person name="Oguri Y."/>
            <person name="Olmstead R.G."/>
            <person name="Onodera N."/>
            <person name="Petersen B.L."/>
            <person name="Pils B."/>
            <person name="Prigge M."/>
            <person name="Rensing S.A."/>
            <person name="Riano-Pachon D.M."/>
            <person name="Roberts A.W."/>
            <person name="Sato Y."/>
            <person name="Scheller H.V."/>
            <person name="Schulz B."/>
            <person name="Schulz C."/>
            <person name="Shakirov E.V."/>
            <person name="Shibagaki N."/>
            <person name="Shinohara N."/>
            <person name="Shippen D.E."/>
            <person name="Soerensen I."/>
            <person name="Sotooka R."/>
            <person name="Sugimoto N."/>
            <person name="Sugita M."/>
            <person name="Sumikawa N."/>
            <person name="Tanurdzic M."/>
            <person name="Theissen G."/>
            <person name="Ulvskov P."/>
            <person name="Wakazuki S."/>
            <person name="Weng J.K."/>
            <person name="Willats W.W."/>
            <person name="Wipf D."/>
            <person name="Wolf P.G."/>
            <person name="Yang L."/>
            <person name="Zimmer A.D."/>
            <person name="Zhu Q."/>
            <person name="Mitros T."/>
            <person name="Hellsten U."/>
            <person name="Loque D."/>
            <person name="Otillar R."/>
            <person name="Salamov A."/>
            <person name="Schmutz J."/>
            <person name="Shapiro H."/>
            <person name="Lindquist E."/>
            <person name="Lucas S."/>
            <person name="Rokhsar D."/>
            <person name="Grigoriev I.V."/>
        </authorList>
    </citation>
    <scope>NUCLEOTIDE SEQUENCE [LARGE SCALE GENOMIC DNA]</scope>
</reference>
<name>D8SCN2_SELML</name>
<accession>D8SCN2</accession>
<dbReference type="Gramene" id="EFJ17738">
    <property type="protein sequence ID" value="EFJ17738"/>
    <property type="gene ID" value="SELMODRAFT_420642"/>
</dbReference>
<evidence type="ECO:0000313" key="1">
    <source>
        <dbReference type="EMBL" id="EFJ17738.1"/>
    </source>
</evidence>